<evidence type="ECO:0000313" key="1">
    <source>
        <dbReference type="EMBL" id="OUQ08058.1"/>
    </source>
</evidence>
<reference evidence="2" key="1">
    <citation type="submission" date="2017-04" db="EMBL/GenBank/DDBJ databases">
        <title>Function of individual gut microbiota members based on whole genome sequencing of pure cultures obtained from chicken caecum.</title>
        <authorList>
            <person name="Medvecky M."/>
            <person name="Cejkova D."/>
            <person name="Polansky O."/>
            <person name="Karasova D."/>
            <person name="Kubasova T."/>
            <person name="Cizek A."/>
            <person name="Rychlik I."/>
        </authorList>
    </citation>
    <scope>NUCLEOTIDE SEQUENCE [LARGE SCALE GENOMIC DNA]</scope>
    <source>
        <strain evidence="2">An144</strain>
    </source>
</reference>
<dbReference type="SUPFAM" id="SSF52540">
    <property type="entry name" value="P-loop containing nucleoside triphosphate hydrolases"/>
    <property type="match status" value="1"/>
</dbReference>
<sequence length="648" mass="73952">MLTKKEKKYLQEIEQRGYDLAFLSEIQPQTGMYFEENQIVKGEGYETVLHIYAFPKSVNYFWLTDILNQPDMVSVIDVSTANKAEVLKQIASATREQADRAKNDRTYVERQDASFEVMDLQALSQSITQKSEVVKFIHARMYLSSDSVEKLQNRVSKLKKEFEGKGYRAGVYLGEQKDEWLALFHSYGEQQTFINRRRGQAIPANTIGAGYPFHHIELNDISGSYIGQTDTGGAVIFDLFLQNAIRKSYNAMIFGLMGNGKSTLLKVLEEDNYDRGNIIRGFSKGDEYDALIAYQNGVKIDLAGSQGLINPFEVFATRMIGETEIIDQVASFNQHINKLEMMFRFMNRQMKDIDLVILGRILNHFYIDLGLWVVPQKTADGRIILDSVKQITGLHPTAYPTMTDFVNYLEQADFVNQEIRPTHGKLVNDLMQIAKSMEVEYGNLFNGHTSIPNFTDKQVVFYDIDTIKALKENLFHAQLFTALSSIWNEAVMNGVKMKRLYEEGKLSFNEVTRFLVLIDECQNVINAQNIFAVNYVKDFQKEMRKLFAGIIFATQSPREILPESATDLSTEAIKQVFELTQYKFNFKLDSSVIPLMKKVMGTSISESGFDELPRLKQGECILSIGANQSFKFKVDVTKEQLNRYRGGA</sequence>
<dbReference type="EMBL" id="NFLC01000038">
    <property type="protein sequence ID" value="OUQ08058.1"/>
    <property type="molecule type" value="Genomic_DNA"/>
</dbReference>
<protein>
    <submittedName>
        <fullName evidence="1">Uncharacterized protein</fullName>
    </submittedName>
</protein>
<dbReference type="RefSeq" id="WP_087216189.1">
    <property type="nucleotide sequence ID" value="NZ_CP144502.1"/>
</dbReference>
<dbReference type="InterPro" id="IPR027417">
    <property type="entry name" value="P-loop_NTPase"/>
</dbReference>
<dbReference type="Proteomes" id="UP000196074">
    <property type="component" value="Unassembled WGS sequence"/>
</dbReference>
<accession>A0A1Y4QRZ4</accession>
<dbReference type="Gene3D" id="3.40.50.300">
    <property type="entry name" value="P-loop containing nucleotide triphosphate hydrolases"/>
    <property type="match status" value="1"/>
</dbReference>
<dbReference type="InterPro" id="IPR051162">
    <property type="entry name" value="T4SS_component"/>
</dbReference>
<evidence type="ECO:0000313" key="2">
    <source>
        <dbReference type="Proteomes" id="UP000196074"/>
    </source>
</evidence>
<organism evidence="1 2">
    <name type="scientific">Enterococcus cecorum</name>
    <dbReference type="NCBI Taxonomy" id="44008"/>
    <lineage>
        <taxon>Bacteria</taxon>
        <taxon>Bacillati</taxon>
        <taxon>Bacillota</taxon>
        <taxon>Bacilli</taxon>
        <taxon>Lactobacillales</taxon>
        <taxon>Enterococcaceae</taxon>
        <taxon>Enterococcus</taxon>
    </lineage>
</organism>
<dbReference type="PANTHER" id="PTHR30121:SF6">
    <property type="entry name" value="SLR6007 PROTEIN"/>
    <property type="match status" value="1"/>
</dbReference>
<gene>
    <name evidence="1" type="ORF">B5E88_11575</name>
</gene>
<proteinExistence type="predicted"/>
<dbReference type="Gene3D" id="1.10.8.730">
    <property type="match status" value="1"/>
</dbReference>
<dbReference type="AlphaFoldDB" id="A0A1Y4QRZ4"/>
<dbReference type="PANTHER" id="PTHR30121">
    <property type="entry name" value="UNCHARACTERIZED PROTEIN YJGR-RELATED"/>
    <property type="match status" value="1"/>
</dbReference>
<comment type="caution">
    <text evidence="1">The sequence shown here is derived from an EMBL/GenBank/DDBJ whole genome shotgun (WGS) entry which is preliminary data.</text>
</comment>
<name>A0A1Y4QRZ4_9ENTE</name>